<evidence type="ECO:0000256" key="4">
    <source>
        <dbReference type="ARBA" id="ARBA00023125"/>
    </source>
</evidence>
<comment type="subcellular location">
    <subcellularLocation>
        <location evidence="1">Nucleus</location>
    </subcellularLocation>
</comment>
<evidence type="ECO:0000256" key="1">
    <source>
        <dbReference type="ARBA" id="ARBA00004123"/>
    </source>
</evidence>
<dbReference type="GO" id="GO:0003677">
    <property type="term" value="F:DNA binding"/>
    <property type="evidence" value="ECO:0007669"/>
    <property type="project" value="UniProtKB-KW"/>
</dbReference>
<dbReference type="Pfam" id="PF04082">
    <property type="entry name" value="Fungal_trans"/>
    <property type="match status" value="1"/>
</dbReference>
<name>A0A5N6SCR7_ASPPS</name>
<keyword evidence="9" id="KW-1185">Reference proteome</keyword>
<dbReference type="PANTHER" id="PTHR47338:SF16">
    <property type="entry name" value="TRANSCRIPTION FACTOR, PUTATIVE (AFU_ORTHOLOGUE AFUA_2G09360)-RELATED"/>
    <property type="match status" value="1"/>
</dbReference>
<evidence type="ECO:0000256" key="5">
    <source>
        <dbReference type="ARBA" id="ARBA00023163"/>
    </source>
</evidence>
<evidence type="ECO:0000259" key="7">
    <source>
        <dbReference type="PROSITE" id="PS50048"/>
    </source>
</evidence>
<dbReference type="GO" id="GO:0005634">
    <property type="term" value="C:nucleus"/>
    <property type="evidence" value="ECO:0007669"/>
    <property type="project" value="UniProtKB-SubCell"/>
</dbReference>
<keyword evidence="6" id="KW-0539">Nucleus</keyword>
<dbReference type="CDD" id="cd00067">
    <property type="entry name" value="GAL4"/>
    <property type="match status" value="1"/>
</dbReference>
<sequence length="519" mass="58478">MKAASACLQCRESKRKCSRPAPGEPCHSCHQRKLQCDGRLQPRLVANEAPAAVAAALPIDNLPWETTLELVEIYLDKVHDRPHSIFHPATLWTQLRNGSVSGALICAICAIGAKFSCRSNRRNLELHLTTEAKRLLKADLENACLENIQTCILLSTLSAGNCETSSEALYIRIATSMAEIIHLQTYTLRGPIIARETARRIWWSLYMADRWCFSGLGLPRHMDDLGGSLQLPLDELTFRSLPSDQETFNVPWKPGLWAHMVTLVRLFGPIQDLNRRAAKAEIDTAELDQAVVSLGQQLEMWSGMLPVDIQFTIQNLHGHQHNRLGGPFVTLHLAYHHYSTLLYFRFLEDKQASLSTTYGTYVARCKHHASSFSSLLHLSRQLKGCEASYAIIGHMTAVSSSVLLHTMLFGNPEELPQAKRELSTNFEALIELQQYWPATSAMINRLMAFQDICLLSSTEPHKLDGWMVRFLLEHSLALEKRELPFGPLNGEILEAESMSSRVKAWMELGRYTSFENFLT</sequence>
<dbReference type="SUPFAM" id="SSF57701">
    <property type="entry name" value="Zn2/Cys6 DNA-binding domain"/>
    <property type="match status" value="1"/>
</dbReference>
<dbReference type="InterPro" id="IPR050815">
    <property type="entry name" value="TF_fung"/>
</dbReference>
<dbReference type="GeneID" id="43642330"/>
<dbReference type="PROSITE" id="PS00463">
    <property type="entry name" value="ZN2_CY6_FUNGAL_1"/>
    <property type="match status" value="1"/>
</dbReference>
<dbReference type="PANTHER" id="PTHR47338">
    <property type="entry name" value="ZN(II)2CYS6 TRANSCRIPTION FACTOR (EUROFUNG)-RELATED"/>
    <property type="match status" value="1"/>
</dbReference>
<dbReference type="RefSeq" id="XP_031907514.1">
    <property type="nucleotide sequence ID" value="XM_032058120.1"/>
</dbReference>
<dbReference type="GO" id="GO:0008270">
    <property type="term" value="F:zinc ion binding"/>
    <property type="evidence" value="ECO:0007669"/>
    <property type="project" value="InterPro"/>
</dbReference>
<keyword evidence="4" id="KW-0238">DNA-binding</keyword>
<dbReference type="GO" id="GO:0009893">
    <property type="term" value="P:positive regulation of metabolic process"/>
    <property type="evidence" value="ECO:0007669"/>
    <property type="project" value="UniProtKB-ARBA"/>
</dbReference>
<evidence type="ECO:0000256" key="2">
    <source>
        <dbReference type="ARBA" id="ARBA00022723"/>
    </source>
</evidence>
<dbReference type="GO" id="GO:0006351">
    <property type="term" value="P:DNA-templated transcription"/>
    <property type="evidence" value="ECO:0007669"/>
    <property type="project" value="InterPro"/>
</dbReference>
<dbReference type="AlphaFoldDB" id="A0A5N6SCR7"/>
<proteinExistence type="predicted"/>
<dbReference type="Gene3D" id="4.10.240.10">
    <property type="entry name" value="Zn(2)-C6 fungal-type DNA-binding domain"/>
    <property type="match status" value="1"/>
</dbReference>
<dbReference type="SMART" id="SM00906">
    <property type="entry name" value="Fungal_trans"/>
    <property type="match status" value="1"/>
</dbReference>
<keyword evidence="3" id="KW-0805">Transcription regulation</keyword>
<evidence type="ECO:0000256" key="3">
    <source>
        <dbReference type="ARBA" id="ARBA00023015"/>
    </source>
</evidence>
<feature type="domain" description="Zn(2)-C6 fungal-type" evidence="7">
    <location>
        <begin position="6"/>
        <end position="36"/>
    </location>
</feature>
<evidence type="ECO:0000256" key="6">
    <source>
        <dbReference type="ARBA" id="ARBA00023242"/>
    </source>
</evidence>
<evidence type="ECO:0000313" key="9">
    <source>
        <dbReference type="Proteomes" id="UP000325672"/>
    </source>
</evidence>
<dbReference type="PROSITE" id="PS50048">
    <property type="entry name" value="ZN2_CY6_FUNGAL_2"/>
    <property type="match status" value="1"/>
</dbReference>
<dbReference type="InterPro" id="IPR007219">
    <property type="entry name" value="XnlR_reg_dom"/>
</dbReference>
<organism evidence="8 9">
    <name type="scientific">Aspergillus pseudotamarii</name>
    <dbReference type="NCBI Taxonomy" id="132259"/>
    <lineage>
        <taxon>Eukaryota</taxon>
        <taxon>Fungi</taxon>
        <taxon>Dikarya</taxon>
        <taxon>Ascomycota</taxon>
        <taxon>Pezizomycotina</taxon>
        <taxon>Eurotiomycetes</taxon>
        <taxon>Eurotiomycetidae</taxon>
        <taxon>Eurotiales</taxon>
        <taxon>Aspergillaceae</taxon>
        <taxon>Aspergillus</taxon>
        <taxon>Aspergillus subgen. Circumdati</taxon>
    </lineage>
</organism>
<dbReference type="InterPro" id="IPR036864">
    <property type="entry name" value="Zn2-C6_fun-type_DNA-bd_sf"/>
</dbReference>
<protein>
    <submittedName>
        <fullName evidence="8">Fungal-specific transcription factor domain-containing protein</fullName>
    </submittedName>
</protein>
<keyword evidence="5" id="KW-0804">Transcription</keyword>
<dbReference type="CDD" id="cd12148">
    <property type="entry name" value="fungal_TF_MHR"/>
    <property type="match status" value="1"/>
</dbReference>
<accession>A0A5N6SCR7</accession>
<evidence type="ECO:0000313" key="8">
    <source>
        <dbReference type="EMBL" id="KAE8131451.1"/>
    </source>
</evidence>
<reference evidence="8 9" key="1">
    <citation type="submission" date="2019-04" db="EMBL/GenBank/DDBJ databases">
        <title>Friends and foes A comparative genomics study of 23 Aspergillus species from section Flavi.</title>
        <authorList>
            <consortium name="DOE Joint Genome Institute"/>
            <person name="Kjaerbolling I."/>
            <person name="Vesth T."/>
            <person name="Frisvad J.C."/>
            <person name="Nybo J.L."/>
            <person name="Theobald S."/>
            <person name="Kildgaard S."/>
            <person name="Isbrandt T."/>
            <person name="Kuo A."/>
            <person name="Sato A."/>
            <person name="Lyhne E.K."/>
            <person name="Kogle M.E."/>
            <person name="Wiebenga A."/>
            <person name="Kun R.S."/>
            <person name="Lubbers R.J."/>
            <person name="Makela M.R."/>
            <person name="Barry K."/>
            <person name="Chovatia M."/>
            <person name="Clum A."/>
            <person name="Daum C."/>
            <person name="Haridas S."/>
            <person name="He G."/>
            <person name="LaButti K."/>
            <person name="Lipzen A."/>
            <person name="Mondo S."/>
            <person name="Riley R."/>
            <person name="Salamov A."/>
            <person name="Simmons B.A."/>
            <person name="Magnuson J.K."/>
            <person name="Henrissat B."/>
            <person name="Mortensen U.H."/>
            <person name="Larsen T.O."/>
            <person name="Devries R.P."/>
            <person name="Grigoriev I.V."/>
            <person name="Machida M."/>
            <person name="Baker S.E."/>
            <person name="Andersen M.R."/>
        </authorList>
    </citation>
    <scope>NUCLEOTIDE SEQUENCE [LARGE SCALE GENOMIC DNA]</scope>
    <source>
        <strain evidence="8 9">CBS 117625</strain>
    </source>
</reference>
<dbReference type="InterPro" id="IPR001138">
    <property type="entry name" value="Zn2Cys6_DnaBD"/>
</dbReference>
<gene>
    <name evidence="8" type="ORF">BDV38DRAFT_275951</name>
</gene>
<dbReference type="GO" id="GO:0000981">
    <property type="term" value="F:DNA-binding transcription factor activity, RNA polymerase II-specific"/>
    <property type="evidence" value="ECO:0007669"/>
    <property type="project" value="InterPro"/>
</dbReference>
<dbReference type="EMBL" id="ML743660">
    <property type="protein sequence ID" value="KAE8131451.1"/>
    <property type="molecule type" value="Genomic_DNA"/>
</dbReference>
<keyword evidence="2" id="KW-0479">Metal-binding</keyword>
<dbReference type="OrthoDB" id="1924787at2759"/>
<dbReference type="Proteomes" id="UP000325672">
    <property type="component" value="Unassembled WGS sequence"/>
</dbReference>